<evidence type="ECO:0008006" key="3">
    <source>
        <dbReference type="Google" id="ProtNLM"/>
    </source>
</evidence>
<evidence type="ECO:0000313" key="1">
    <source>
        <dbReference type="EMBL" id="KAI9556049.1"/>
    </source>
</evidence>
<keyword evidence="2" id="KW-1185">Reference proteome</keyword>
<dbReference type="AlphaFoldDB" id="A0AAD5PTD1"/>
<reference evidence="1 2" key="1">
    <citation type="submission" date="2022-05" db="EMBL/GenBank/DDBJ databases">
        <title>A multi-omics perspective on studying reproductive biology in Daphnia sinensis.</title>
        <authorList>
            <person name="Jia J."/>
        </authorList>
    </citation>
    <scope>NUCLEOTIDE SEQUENCE [LARGE SCALE GENOMIC DNA]</scope>
    <source>
        <strain evidence="1 2">WSL</strain>
    </source>
</reference>
<protein>
    <recommendedName>
        <fullName evidence="3">DUF4371 domain-containing protein</fullName>
    </recommendedName>
</protein>
<organism evidence="1 2">
    <name type="scientific">Daphnia sinensis</name>
    <dbReference type="NCBI Taxonomy" id="1820382"/>
    <lineage>
        <taxon>Eukaryota</taxon>
        <taxon>Metazoa</taxon>
        <taxon>Ecdysozoa</taxon>
        <taxon>Arthropoda</taxon>
        <taxon>Crustacea</taxon>
        <taxon>Branchiopoda</taxon>
        <taxon>Diplostraca</taxon>
        <taxon>Cladocera</taxon>
        <taxon>Anomopoda</taxon>
        <taxon>Daphniidae</taxon>
        <taxon>Daphnia</taxon>
        <taxon>Daphnia similis group</taxon>
    </lineage>
</organism>
<dbReference type="PANTHER" id="PTHR37162">
    <property type="entry name" value="HAT FAMILY DIMERISATION DOMAINCONTAINING PROTEIN-RELATED"/>
    <property type="match status" value="1"/>
</dbReference>
<dbReference type="PANTHER" id="PTHR37162:SF1">
    <property type="entry name" value="BED-TYPE DOMAIN-CONTAINING PROTEIN"/>
    <property type="match status" value="1"/>
</dbReference>
<gene>
    <name evidence="1" type="ORF">GHT06_018616</name>
</gene>
<accession>A0AAD5PTD1</accession>
<evidence type="ECO:0000313" key="2">
    <source>
        <dbReference type="Proteomes" id="UP000820818"/>
    </source>
</evidence>
<name>A0AAD5PTD1_9CRUS</name>
<dbReference type="Proteomes" id="UP000820818">
    <property type="component" value="Linkage Group LG7"/>
</dbReference>
<proteinExistence type="predicted"/>
<dbReference type="EMBL" id="WJBH02000007">
    <property type="protein sequence ID" value="KAI9556049.1"/>
    <property type="molecule type" value="Genomic_DNA"/>
</dbReference>
<sequence>MIIINFFGADISTKNKMAVVLSFWDGKLNSEMLQMKRCKDSTAEGLFTALIAELAKSKIPENQMVGFSADTYNTMFGEHNSVSQKLRALIPHLLTVKCSCHSCHLCSSKAFAMLPTLIEEFLRQLSAFFTSSYKNNDELVEFQEFCETAAHSILKPGLTRRLTLQTCAARVMEQYNPLLLFFTSLVNEKPNDSNMKMLSLLKDPFTKCYLEFLVYALEKFNKFNAMFQNNQPLLHELQDYVNHLILDLSRSFMDGAYVNSFKSSPLRI</sequence>
<comment type="caution">
    <text evidence="1">The sequence shown here is derived from an EMBL/GenBank/DDBJ whole genome shotgun (WGS) entry which is preliminary data.</text>
</comment>